<protein>
    <submittedName>
        <fullName evidence="1">Uncharacterized protein</fullName>
    </submittedName>
</protein>
<dbReference type="AlphaFoldDB" id="A0A1E1KTG7"/>
<evidence type="ECO:0000313" key="2">
    <source>
        <dbReference type="Proteomes" id="UP000178912"/>
    </source>
</evidence>
<keyword evidence="2" id="KW-1185">Reference proteome</keyword>
<reference evidence="2" key="1">
    <citation type="submission" date="2016-03" db="EMBL/GenBank/DDBJ databases">
        <authorList>
            <person name="Guldener U."/>
        </authorList>
    </citation>
    <scope>NUCLEOTIDE SEQUENCE [LARGE SCALE GENOMIC DNA]</scope>
    <source>
        <strain evidence="2">04CH-RAC-A.6.1</strain>
    </source>
</reference>
<gene>
    <name evidence="1" type="ORF">RAG0_09014</name>
</gene>
<dbReference type="Proteomes" id="UP000178912">
    <property type="component" value="Unassembled WGS sequence"/>
</dbReference>
<accession>A0A1E1KTG7</accession>
<evidence type="ECO:0000313" key="1">
    <source>
        <dbReference type="EMBL" id="CZT01324.1"/>
    </source>
</evidence>
<dbReference type="EMBL" id="FJUX01000051">
    <property type="protein sequence ID" value="CZT01324.1"/>
    <property type="molecule type" value="Genomic_DNA"/>
</dbReference>
<sequence length="60" mass="6774">MQVPLGLRLIKVVVSIIAPLRRSTLNADRKLTNPAYLVLDNQIDLTKYNNRPSATRKKAD</sequence>
<name>A0A1E1KTG7_9HELO</name>
<proteinExistence type="predicted"/>
<organism evidence="1 2">
    <name type="scientific">Rhynchosporium agropyri</name>
    <dbReference type="NCBI Taxonomy" id="914238"/>
    <lineage>
        <taxon>Eukaryota</taxon>
        <taxon>Fungi</taxon>
        <taxon>Dikarya</taxon>
        <taxon>Ascomycota</taxon>
        <taxon>Pezizomycotina</taxon>
        <taxon>Leotiomycetes</taxon>
        <taxon>Helotiales</taxon>
        <taxon>Ploettnerulaceae</taxon>
        <taxon>Rhynchosporium</taxon>
    </lineage>
</organism>